<dbReference type="InterPro" id="IPR047057">
    <property type="entry name" value="MerR_fam"/>
</dbReference>
<feature type="domain" description="HTH merR-type" evidence="3">
    <location>
        <begin position="8"/>
        <end position="77"/>
    </location>
</feature>
<keyword evidence="5" id="KW-1185">Reference proteome</keyword>
<dbReference type="PROSITE" id="PS50937">
    <property type="entry name" value="HTH_MERR_2"/>
    <property type="match status" value="1"/>
</dbReference>
<dbReference type="STRING" id="639282.DEFDS_1838"/>
<gene>
    <name evidence="4" type="ordered locus">DEFDS_1838</name>
</gene>
<keyword evidence="1" id="KW-0238">DNA-binding</keyword>
<dbReference type="PANTHER" id="PTHR30204:SF58">
    <property type="entry name" value="HTH-TYPE TRANSCRIPTIONAL REGULATOR YFMP"/>
    <property type="match status" value="1"/>
</dbReference>
<evidence type="ECO:0000313" key="4">
    <source>
        <dbReference type="EMBL" id="BAI81293.1"/>
    </source>
</evidence>
<name>D3P9A3_DEFDS</name>
<dbReference type="GO" id="GO:0003700">
    <property type="term" value="F:DNA-binding transcription factor activity"/>
    <property type="evidence" value="ECO:0007669"/>
    <property type="project" value="InterPro"/>
</dbReference>
<evidence type="ECO:0000256" key="1">
    <source>
        <dbReference type="ARBA" id="ARBA00023125"/>
    </source>
</evidence>
<dbReference type="PRINTS" id="PR00040">
    <property type="entry name" value="HTHMERR"/>
</dbReference>
<dbReference type="eggNOG" id="COG0789">
    <property type="taxonomic scope" value="Bacteria"/>
</dbReference>
<reference evidence="4 5" key="1">
    <citation type="journal article" date="2010" name="DNA Res.">
        <title>Bacterial lifestyle in a deep-sea hydrothermal vent chimney revealed by the genome sequence of the thermophilic bacterium Deferribacter desulfuricans SSM1.</title>
        <authorList>
            <person name="Takaki Y."/>
            <person name="Shimamura S."/>
            <person name="Nakagawa S."/>
            <person name="Fukuhara Y."/>
            <person name="Horikawa H."/>
            <person name="Ankai A."/>
            <person name="Harada T."/>
            <person name="Hosoyama A."/>
            <person name="Oguchi A."/>
            <person name="Fukui S."/>
            <person name="Fujita N."/>
            <person name="Takami H."/>
            <person name="Takai K."/>
        </authorList>
    </citation>
    <scope>NUCLEOTIDE SEQUENCE [LARGE SCALE GENOMIC DNA]</scope>
    <source>
        <strain evidence="5">DSM 14783 / JCM 11476 / NBRC 101012 / SSM1</strain>
    </source>
</reference>
<keyword evidence="2" id="KW-0175">Coiled coil</keyword>
<proteinExistence type="predicted"/>
<feature type="coiled-coil region" evidence="2">
    <location>
        <begin position="95"/>
        <end position="129"/>
    </location>
</feature>
<dbReference type="Gene3D" id="1.10.1660.10">
    <property type="match status" value="1"/>
</dbReference>
<dbReference type="AlphaFoldDB" id="D3P9A3"/>
<evidence type="ECO:0000313" key="5">
    <source>
        <dbReference type="Proteomes" id="UP000001520"/>
    </source>
</evidence>
<dbReference type="InterPro" id="IPR009061">
    <property type="entry name" value="DNA-bd_dom_put_sf"/>
</dbReference>
<dbReference type="RefSeq" id="WP_013008538.1">
    <property type="nucleotide sequence ID" value="NC_013939.1"/>
</dbReference>
<organism evidence="4 5">
    <name type="scientific">Deferribacter desulfuricans (strain DSM 14783 / JCM 11476 / NBRC 101012 / SSM1)</name>
    <dbReference type="NCBI Taxonomy" id="639282"/>
    <lineage>
        <taxon>Bacteria</taxon>
        <taxon>Pseudomonadati</taxon>
        <taxon>Deferribacterota</taxon>
        <taxon>Deferribacteres</taxon>
        <taxon>Deferribacterales</taxon>
        <taxon>Deferribacteraceae</taxon>
        <taxon>Deferribacter</taxon>
    </lineage>
</organism>
<dbReference type="Proteomes" id="UP000001520">
    <property type="component" value="Chromosome"/>
</dbReference>
<accession>D3P9A3</accession>
<dbReference type="OrthoDB" id="9792348at2"/>
<dbReference type="GO" id="GO:0003677">
    <property type="term" value="F:DNA binding"/>
    <property type="evidence" value="ECO:0007669"/>
    <property type="project" value="UniProtKB-KW"/>
</dbReference>
<protein>
    <submittedName>
        <fullName evidence="4">Transcriptional regulator, MerR family</fullName>
    </submittedName>
</protein>
<dbReference type="InterPro" id="IPR000551">
    <property type="entry name" value="MerR-type_HTH_dom"/>
</dbReference>
<dbReference type="SUPFAM" id="SSF46955">
    <property type="entry name" value="Putative DNA-binding domain"/>
    <property type="match status" value="1"/>
</dbReference>
<dbReference type="EMBL" id="AP011529">
    <property type="protein sequence ID" value="BAI81293.1"/>
    <property type="molecule type" value="Genomic_DNA"/>
</dbReference>
<evidence type="ECO:0000259" key="3">
    <source>
        <dbReference type="PROSITE" id="PS50937"/>
    </source>
</evidence>
<dbReference type="SMART" id="SM00422">
    <property type="entry name" value="HTH_MERR"/>
    <property type="match status" value="1"/>
</dbReference>
<dbReference type="KEGG" id="ddf:DEFDS_1838"/>
<evidence type="ECO:0000256" key="2">
    <source>
        <dbReference type="SAM" id="Coils"/>
    </source>
</evidence>
<dbReference type="HOGENOM" id="CLU_060077_2_1_0"/>
<dbReference type="PANTHER" id="PTHR30204">
    <property type="entry name" value="REDOX-CYCLING DRUG-SENSING TRANSCRIPTIONAL ACTIVATOR SOXR"/>
    <property type="match status" value="1"/>
</dbReference>
<sequence>MKINGETHYQIGEVAEMLGTTTRTIRYYEEIGLLTPPKRLDGGIRIYTKDDIIKLKFILKLKELGITLKEMQELASIYRVHQTPEKIVPRLIEILDSHIEKIDDKIAKLASLRKDIVEYKAKVLDAMKKENGGNDEKA</sequence>
<dbReference type="Pfam" id="PF13411">
    <property type="entry name" value="MerR_1"/>
    <property type="match status" value="1"/>
</dbReference>